<dbReference type="OrthoDB" id="6512964at2759"/>
<dbReference type="InParanoid" id="A0A1V9X8V0"/>
<gene>
    <name evidence="4" type="ORF">BIW11_04255</name>
</gene>
<evidence type="ECO:0000256" key="2">
    <source>
        <dbReference type="ARBA" id="ARBA00023134"/>
    </source>
</evidence>
<keyword evidence="3" id="KW-0175">Coiled coil</keyword>
<dbReference type="SMART" id="SM00173">
    <property type="entry name" value="RAS"/>
    <property type="match status" value="1"/>
</dbReference>
<evidence type="ECO:0000313" key="5">
    <source>
        <dbReference type="Proteomes" id="UP000192247"/>
    </source>
</evidence>
<dbReference type="Proteomes" id="UP000192247">
    <property type="component" value="Unassembled WGS sequence"/>
</dbReference>
<keyword evidence="2" id="KW-0342">GTP-binding</keyword>
<dbReference type="AlphaFoldDB" id="A0A1V9X8V0"/>
<dbReference type="PRINTS" id="PR00449">
    <property type="entry name" value="RASTRNSFRMNG"/>
</dbReference>
<dbReference type="InterPro" id="IPR050227">
    <property type="entry name" value="Rab"/>
</dbReference>
<dbReference type="GO" id="GO:0003924">
    <property type="term" value="F:GTPase activity"/>
    <property type="evidence" value="ECO:0007669"/>
    <property type="project" value="InterPro"/>
</dbReference>
<dbReference type="InterPro" id="IPR005225">
    <property type="entry name" value="Small_GTP-bd"/>
</dbReference>
<dbReference type="NCBIfam" id="TIGR00231">
    <property type="entry name" value="small_GTP"/>
    <property type="match status" value="1"/>
</dbReference>
<evidence type="ECO:0000256" key="1">
    <source>
        <dbReference type="ARBA" id="ARBA00022741"/>
    </source>
</evidence>
<dbReference type="PROSITE" id="PS51421">
    <property type="entry name" value="RAS"/>
    <property type="match status" value="1"/>
</dbReference>
<dbReference type="PROSITE" id="PS51419">
    <property type="entry name" value="RAB"/>
    <property type="match status" value="1"/>
</dbReference>
<dbReference type="Gene3D" id="3.40.50.300">
    <property type="entry name" value="P-loop containing nucleotide triphosphate hydrolases"/>
    <property type="match status" value="1"/>
</dbReference>
<reference evidence="4 5" key="1">
    <citation type="journal article" date="2017" name="Gigascience">
        <title>Draft genome of the honey bee ectoparasitic mite, Tropilaelaps mercedesae, is shaped by the parasitic life history.</title>
        <authorList>
            <person name="Dong X."/>
            <person name="Armstrong S.D."/>
            <person name="Xia D."/>
            <person name="Makepeace B.L."/>
            <person name="Darby A.C."/>
            <person name="Kadowaki T."/>
        </authorList>
    </citation>
    <scope>NUCLEOTIDE SEQUENCE [LARGE SCALE GENOMIC DNA]</scope>
    <source>
        <strain evidence="4">Wuxi-XJTLU</strain>
    </source>
</reference>
<dbReference type="SUPFAM" id="SSF52540">
    <property type="entry name" value="P-loop containing nucleoside triphosphate hydrolases"/>
    <property type="match status" value="1"/>
</dbReference>
<keyword evidence="5" id="KW-1185">Reference proteome</keyword>
<proteinExistence type="predicted"/>
<dbReference type="InterPro" id="IPR001806">
    <property type="entry name" value="Small_GTPase"/>
</dbReference>
<keyword evidence="1" id="KW-0547">Nucleotide-binding</keyword>
<dbReference type="InterPro" id="IPR027417">
    <property type="entry name" value="P-loop_NTPase"/>
</dbReference>
<dbReference type="CDD" id="cd00154">
    <property type="entry name" value="Rab"/>
    <property type="match status" value="1"/>
</dbReference>
<organism evidence="4 5">
    <name type="scientific">Tropilaelaps mercedesae</name>
    <dbReference type="NCBI Taxonomy" id="418985"/>
    <lineage>
        <taxon>Eukaryota</taxon>
        <taxon>Metazoa</taxon>
        <taxon>Ecdysozoa</taxon>
        <taxon>Arthropoda</taxon>
        <taxon>Chelicerata</taxon>
        <taxon>Arachnida</taxon>
        <taxon>Acari</taxon>
        <taxon>Parasitiformes</taxon>
        <taxon>Mesostigmata</taxon>
        <taxon>Gamasina</taxon>
        <taxon>Dermanyssoidea</taxon>
        <taxon>Laelapidae</taxon>
        <taxon>Tropilaelaps</taxon>
    </lineage>
</organism>
<evidence type="ECO:0000256" key="3">
    <source>
        <dbReference type="SAM" id="Coils"/>
    </source>
</evidence>
<accession>A0A1V9X8V0</accession>
<dbReference type="GO" id="GO:0005525">
    <property type="term" value="F:GTP binding"/>
    <property type="evidence" value="ECO:0007669"/>
    <property type="project" value="UniProtKB-KW"/>
</dbReference>
<name>A0A1V9X8V0_9ACAR</name>
<dbReference type="STRING" id="418985.A0A1V9X8V0"/>
<dbReference type="PANTHER" id="PTHR47977">
    <property type="entry name" value="RAS-RELATED PROTEIN RAB"/>
    <property type="match status" value="1"/>
</dbReference>
<protein>
    <submittedName>
        <fullName evidence="4">Ras and EF-hand domain-containing protein-like</fullName>
    </submittedName>
</protein>
<dbReference type="SMART" id="SM00175">
    <property type="entry name" value="RAB"/>
    <property type="match status" value="1"/>
</dbReference>
<dbReference type="Pfam" id="PF00071">
    <property type="entry name" value="Ras"/>
    <property type="match status" value="1"/>
</dbReference>
<comment type="caution">
    <text evidence="4">The sequence shown here is derived from an EMBL/GenBank/DDBJ whole genome shotgun (WGS) entry which is preliminary data.</text>
</comment>
<sequence length="519" mass="60021">MFMGIDTRPRKMSCSQEEMFEAFQESRSRIHQISSVNETDENEEEEDKQFEEFLDGLDAHQLFKDEDYVKLMWGHLRTENPSMLANFEELLLKVSANIKKKEKECSSLENALMNRKQQQDEQVQQLYEEMENQLVQEKERALNEERKRQDRLRSELASELSNKDYILQELMCQHSQLEQRFNQINGQDSDIKLKNAKLEKERDILEKRLSETERVVEKMQSYMENLRQQSLDEKRARAQSALQATEVMALEKEQIIKQLEMLRTVNKQLLDQKDEINSLLCHREEISLMDAEEKRSDYFSIDVNDGISLVSNATATSLSGLGENRAGFFRSRRGSRISDYLGAPSSERGSLTGSAILNKQVKSHAERKDMTDHFLKLDVEGGIDEKVLWAVHETTPSISTASLALKDSRKNSLHMLKRAQEPSITDCNARQARTLVHPERLFKVVIVGDSAVGKSSLINRFCRGHFVPSFNTTIGVDFQVKSVVVDGRSVALQLWDTAGQEKFRAITQQYFRKVLRYKY</sequence>
<dbReference type="EMBL" id="MNPL01019265">
    <property type="protein sequence ID" value="OQR69950.1"/>
    <property type="molecule type" value="Genomic_DNA"/>
</dbReference>
<dbReference type="FunFam" id="3.40.50.300:FF:001447">
    <property type="entry name" value="Ras-related protein Rab-1B"/>
    <property type="match status" value="1"/>
</dbReference>
<evidence type="ECO:0000313" key="4">
    <source>
        <dbReference type="EMBL" id="OQR69950.1"/>
    </source>
</evidence>
<feature type="coiled-coil region" evidence="3">
    <location>
        <begin position="84"/>
        <end position="272"/>
    </location>
</feature>